<keyword evidence="1 2" id="KW-0344">Guanine-nucleotide releasing factor</keyword>
<keyword evidence="6" id="KW-1185">Reference proteome</keyword>
<name>A0A0L0DDT7_THETB</name>
<dbReference type="STRING" id="461836.A0A0L0DDT7"/>
<dbReference type="InterPro" id="IPR008937">
    <property type="entry name" value="Ras-like_GEF"/>
</dbReference>
<reference evidence="5 6" key="1">
    <citation type="submission" date="2010-05" db="EMBL/GenBank/DDBJ databases">
        <title>The Genome Sequence of Thecamonas trahens ATCC 50062.</title>
        <authorList>
            <consortium name="The Broad Institute Genome Sequencing Platform"/>
            <person name="Russ C."/>
            <person name="Cuomo C."/>
            <person name="Shea T."/>
            <person name="Young S.K."/>
            <person name="Zeng Q."/>
            <person name="Koehrsen M."/>
            <person name="Haas B."/>
            <person name="Borodovsky M."/>
            <person name="Guigo R."/>
            <person name="Alvarado L."/>
            <person name="Berlin A."/>
            <person name="Bochicchio J."/>
            <person name="Borenstein D."/>
            <person name="Chapman S."/>
            <person name="Chen Z."/>
            <person name="Freedman E."/>
            <person name="Gellesch M."/>
            <person name="Goldberg J."/>
            <person name="Griggs A."/>
            <person name="Gujja S."/>
            <person name="Heilman E."/>
            <person name="Heiman D."/>
            <person name="Hepburn T."/>
            <person name="Howarth C."/>
            <person name="Jen D."/>
            <person name="Larson L."/>
            <person name="Mehta T."/>
            <person name="Park D."/>
            <person name="Pearson M."/>
            <person name="Roberts A."/>
            <person name="Saif S."/>
            <person name="Shenoy N."/>
            <person name="Sisk P."/>
            <person name="Stolte C."/>
            <person name="Sykes S."/>
            <person name="Thomson T."/>
            <person name="Walk T."/>
            <person name="White J."/>
            <person name="Yandava C."/>
            <person name="Burger G."/>
            <person name="Gray M.W."/>
            <person name="Holland P.W.H."/>
            <person name="King N."/>
            <person name="Lang F.B.F."/>
            <person name="Roger A.J."/>
            <person name="Ruiz-Trillo I."/>
            <person name="Lander E."/>
            <person name="Nusbaum C."/>
        </authorList>
    </citation>
    <scope>NUCLEOTIDE SEQUENCE [LARGE SCALE GENOMIC DNA]</scope>
    <source>
        <strain evidence="5 6">ATCC 50062</strain>
    </source>
</reference>
<accession>A0A0L0DDT7</accession>
<dbReference type="PANTHER" id="PTHR23113">
    <property type="entry name" value="GUANINE NUCLEOTIDE EXCHANGE FACTOR"/>
    <property type="match status" value="1"/>
</dbReference>
<evidence type="ECO:0000256" key="3">
    <source>
        <dbReference type="SAM" id="MobiDB-lite"/>
    </source>
</evidence>
<dbReference type="GO" id="GO:0005886">
    <property type="term" value="C:plasma membrane"/>
    <property type="evidence" value="ECO:0007669"/>
    <property type="project" value="TreeGrafter"/>
</dbReference>
<dbReference type="AlphaFoldDB" id="A0A0L0DDT7"/>
<organism evidence="5 6">
    <name type="scientific">Thecamonas trahens ATCC 50062</name>
    <dbReference type="NCBI Taxonomy" id="461836"/>
    <lineage>
        <taxon>Eukaryota</taxon>
        <taxon>Apusozoa</taxon>
        <taxon>Apusomonadida</taxon>
        <taxon>Apusomonadidae</taxon>
        <taxon>Thecamonas</taxon>
    </lineage>
</organism>
<dbReference type="GO" id="GO:0007265">
    <property type="term" value="P:Ras protein signal transduction"/>
    <property type="evidence" value="ECO:0007669"/>
    <property type="project" value="TreeGrafter"/>
</dbReference>
<gene>
    <name evidence="5" type="ORF">AMSG_05494</name>
</gene>
<dbReference type="GO" id="GO:0005085">
    <property type="term" value="F:guanyl-nucleotide exchange factor activity"/>
    <property type="evidence" value="ECO:0007669"/>
    <property type="project" value="UniProtKB-KW"/>
</dbReference>
<dbReference type="OrthoDB" id="26687at2759"/>
<feature type="region of interest" description="Disordered" evidence="3">
    <location>
        <begin position="307"/>
        <end position="385"/>
    </location>
</feature>
<dbReference type="InterPro" id="IPR036964">
    <property type="entry name" value="RASGEF_cat_dom_sf"/>
</dbReference>
<dbReference type="SMART" id="SM00147">
    <property type="entry name" value="RasGEF"/>
    <property type="match status" value="1"/>
</dbReference>
<dbReference type="InterPro" id="IPR023578">
    <property type="entry name" value="Ras_GEF_dom_sf"/>
</dbReference>
<evidence type="ECO:0000259" key="4">
    <source>
        <dbReference type="PROSITE" id="PS50009"/>
    </source>
</evidence>
<dbReference type="PANTHER" id="PTHR23113:SF363">
    <property type="entry name" value="PROTEIN SON OF SEVENLESS"/>
    <property type="match status" value="1"/>
</dbReference>
<protein>
    <submittedName>
        <fullName evidence="5">Ras GTP exchange factor</fullName>
    </submittedName>
</protein>
<evidence type="ECO:0000256" key="2">
    <source>
        <dbReference type="PROSITE-ProRule" id="PRU00168"/>
    </source>
</evidence>
<dbReference type="eggNOG" id="KOG3417">
    <property type="taxonomic scope" value="Eukaryota"/>
</dbReference>
<evidence type="ECO:0000313" key="5">
    <source>
        <dbReference type="EMBL" id="KNC49478.1"/>
    </source>
</evidence>
<feature type="compositionally biased region" description="Basic residues" evidence="3">
    <location>
        <begin position="428"/>
        <end position="446"/>
    </location>
</feature>
<dbReference type="SUPFAM" id="SSF48366">
    <property type="entry name" value="Ras GEF"/>
    <property type="match status" value="1"/>
</dbReference>
<sequence>MSACPVEVVSLNLGATLAVRATPFVVAPDGSVASGWARSASLHGLRVGPAPPAATAAALIGPSLPDVLVDSPLLLRLSLVGAPLSSVSIVWDMLPPPAEDHSGPQLAKPAAARLRPRYNVAVGESYIPTVIDVGLIPHASVSLGGPSSGDNYNESELEPLVVAAPGPVELGDRLARAVNAAILADPFQFVFDDAGGRGHVSLSLSNSSIACTESYAPAAERLGVFPFNIATRVQPLSDPGATPFHFRLHLDALTRVELVAHGGLAAQLPAYSWSVFVATLNQLIDALAAATASRRASVAHIHTVPAEAPAGPSATSDELLPPSLPPRSRRKSAAEPTTRRGLAAETRRIRAASVTVHAPQRPPRPKRFTLGVGPQPPLVPARPRRATPLDERLRKAIAVVMEEPAGAADEPQPQSEDAPEVTSVAARRMPRRRRRSSIRGTNRQRSHSASALNDILGNIEFPAGGGDGSSTASPDAAEPPTTPRSPSSPASPSRSSTPQQRALEARLRRAGVVEVGSPSRRTRPRSISSLMAARGGSGNGSAGEPPVPDALVPLPDNEYLIDEAGRIIAGSSTALVALLLDIKYNVAVDRFFAAAFFRSCTAFVDVAEVRREVLGPVFDTLAQAAPPEGDPAAPAVAVSDMFSIKHVVSLMAEWGAQAPEYLKEGPIRTSLDELVGELQAARLVPLAARLSAALDAVDASLPPSRFDLVAHTVGLWPEYGLQPPGLDATSRAQLLGLLDEFDPPTVAYALTILEGVLFTRVDVHGELAGLAWSKPGRETAAPNVMLLIGLFNALSRWVVSAALSHKSSAKARGGVLTKFIELADELRLLGNYSGVMEVVAGLSASEVKRTRKAWALVPKVAIAKHEVLKTLTGQAKSYKYLREALAISDLDHPPVPYLGMFLTDLTMIDDGNPTYLPSACGALRLINVRKWRLLSAVHEELIGHQDRFCEWAGVPRSRVPQLPTPAARPVSDLPRLAPLVRAAPNPQATAAVLARLVLLLDPDILAPASPHALLSADDAYELSLELEPRRPRK</sequence>
<proteinExistence type="predicted"/>
<dbReference type="Gene3D" id="1.10.840.10">
    <property type="entry name" value="Ras guanine-nucleotide exchange factors catalytic domain"/>
    <property type="match status" value="1"/>
</dbReference>
<dbReference type="RefSeq" id="XP_013757897.1">
    <property type="nucleotide sequence ID" value="XM_013902443.1"/>
</dbReference>
<feature type="compositionally biased region" description="Low complexity" evidence="3">
    <location>
        <begin position="484"/>
        <end position="502"/>
    </location>
</feature>
<dbReference type="PROSITE" id="PS50009">
    <property type="entry name" value="RASGEF_CAT"/>
    <property type="match status" value="1"/>
</dbReference>
<evidence type="ECO:0000256" key="1">
    <source>
        <dbReference type="ARBA" id="ARBA00022658"/>
    </source>
</evidence>
<dbReference type="InterPro" id="IPR001895">
    <property type="entry name" value="RASGEF_cat_dom"/>
</dbReference>
<dbReference type="Proteomes" id="UP000054408">
    <property type="component" value="Unassembled WGS sequence"/>
</dbReference>
<dbReference type="Pfam" id="PF00617">
    <property type="entry name" value="RasGEF"/>
    <property type="match status" value="1"/>
</dbReference>
<evidence type="ECO:0000313" key="6">
    <source>
        <dbReference type="Proteomes" id="UP000054408"/>
    </source>
</evidence>
<feature type="domain" description="Ras-GEF" evidence="4">
    <location>
        <begin position="742"/>
        <end position="1029"/>
    </location>
</feature>
<feature type="compositionally biased region" description="Low complexity" evidence="3">
    <location>
        <begin position="525"/>
        <end position="534"/>
    </location>
</feature>
<feature type="region of interest" description="Disordered" evidence="3">
    <location>
        <begin position="404"/>
        <end position="547"/>
    </location>
</feature>
<dbReference type="EMBL" id="GL349455">
    <property type="protein sequence ID" value="KNC49478.1"/>
    <property type="molecule type" value="Genomic_DNA"/>
</dbReference>
<dbReference type="GeneID" id="25564899"/>